<accession>A0ABR6R1K1</accession>
<sequence>MVSTLRQRGALVTGWELVASAQENPAEVKMGGFDAR</sequence>
<dbReference type="Proteomes" id="UP000526625">
    <property type="component" value="Unassembled WGS sequence"/>
</dbReference>
<dbReference type="EMBL" id="JACHBF010000009">
    <property type="protein sequence ID" value="MBB6493057.1"/>
    <property type="molecule type" value="Genomic_DNA"/>
</dbReference>
<gene>
    <name evidence="1" type="ORF">GGD45_003483</name>
</gene>
<keyword evidence="2" id="KW-1185">Reference proteome</keyword>
<evidence type="ECO:0000313" key="2">
    <source>
        <dbReference type="Proteomes" id="UP000526625"/>
    </source>
</evidence>
<proteinExistence type="predicted"/>
<evidence type="ECO:0000313" key="1">
    <source>
        <dbReference type="EMBL" id="MBB6493057.1"/>
    </source>
</evidence>
<protein>
    <submittedName>
        <fullName evidence="1">Uncharacterized protein</fullName>
    </submittedName>
</protein>
<organism evidence="1 2">
    <name type="scientific">Rhizobium tropici</name>
    <dbReference type="NCBI Taxonomy" id="398"/>
    <lineage>
        <taxon>Bacteria</taxon>
        <taxon>Pseudomonadati</taxon>
        <taxon>Pseudomonadota</taxon>
        <taxon>Alphaproteobacteria</taxon>
        <taxon>Hyphomicrobiales</taxon>
        <taxon>Rhizobiaceae</taxon>
        <taxon>Rhizobium/Agrobacterium group</taxon>
        <taxon>Rhizobium</taxon>
    </lineage>
</organism>
<comment type="caution">
    <text evidence="1">The sequence shown here is derived from an EMBL/GenBank/DDBJ whole genome shotgun (WGS) entry which is preliminary data.</text>
</comment>
<reference evidence="1 2" key="1">
    <citation type="submission" date="2020-08" db="EMBL/GenBank/DDBJ databases">
        <title>Genomic Encyclopedia of Type Strains, Phase IV (KMG-V): Genome sequencing to study the core and pangenomes of soil and plant-associated prokaryotes.</title>
        <authorList>
            <person name="Whitman W."/>
        </authorList>
    </citation>
    <scope>NUCLEOTIDE SEQUENCE [LARGE SCALE GENOMIC DNA]</scope>
    <source>
        <strain evidence="1 2">SEMIA 4059</strain>
    </source>
</reference>
<name>A0ABR6R1K1_RHITR</name>